<feature type="compositionally biased region" description="Basic and acidic residues" evidence="1">
    <location>
        <begin position="608"/>
        <end position="622"/>
    </location>
</feature>
<feature type="region of interest" description="Disordered" evidence="1">
    <location>
        <begin position="149"/>
        <end position="224"/>
    </location>
</feature>
<dbReference type="EMBL" id="JAPDMZ010000160">
    <property type="protein sequence ID" value="KAK0547481.1"/>
    <property type="molecule type" value="Genomic_DNA"/>
</dbReference>
<dbReference type="AlphaFoldDB" id="A0AAN6GRN0"/>
<feature type="compositionally biased region" description="Low complexity" evidence="1">
    <location>
        <begin position="694"/>
        <end position="712"/>
    </location>
</feature>
<feature type="compositionally biased region" description="Basic and acidic residues" evidence="1">
    <location>
        <begin position="943"/>
        <end position="962"/>
    </location>
</feature>
<feature type="compositionally biased region" description="Low complexity" evidence="1">
    <location>
        <begin position="520"/>
        <end position="533"/>
    </location>
</feature>
<name>A0AAN6GRN0_9BASI</name>
<keyword evidence="3" id="KW-1185">Reference proteome</keyword>
<feature type="compositionally biased region" description="Low complexity" evidence="1">
    <location>
        <begin position="541"/>
        <end position="556"/>
    </location>
</feature>
<feature type="compositionally biased region" description="Low complexity" evidence="1">
    <location>
        <begin position="484"/>
        <end position="495"/>
    </location>
</feature>
<feature type="compositionally biased region" description="Low complexity" evidence="1">
    <location>
        <begin position="597"/>
        <end position="607"/>
    </location>
</feature>
<accession>A0AAN6GRN0</accession>
<feature type="compositionally biased region" description="Basic and acidic residues" evidence="1">
    <location>
        <begin position="845"/>
        <end position="858"/>
    </location>
</feature>
<protein>
    <submittedName>
        <fullName evidence="2">Uncharacterized protein</fullName>
    </submittedName>
</protein>
<feature type="compositionally biased region" description="Basic and acidic residues" evidence="1">
    <location>
        <begin position="713"/>
        <end position="725"/>
    </location>
</feature>
<dbReference type="Proteomes" id="UP001176517">
    <property type="component" value="Unassembled WGS sequence"/>
</dbReference>
<feature type="compositionally biased region" description="Basic and acidic residues" evidence="1">
    <location>
        <begin position="413"/>
        <end position="428"/>
    </location>
</feature>
<feature type="region of interest" description="Disordered" evidence="1">
    <location>
        <begin position="295"/>
        <end position="320"/>
    </location>
</feature>
<feature type="region of interest" description="Disordered" evidence="1">
    <location>
        <begin position="1147"/>
        <end position="1201"/>
    </location>
</feature>
<feature type="compositionally biased region" description="Polar residues" evidence="1">
    <location>
        <begin position="1092"/>
        <end position="1110"/>
    </location>
</feature>
<feature type="compositionally biased region" description="Basic residues" evidence="1">
    <location>
        <begin position="462"/>
        <end position="478"/>
    </location>
</feature>
<feature type="compositionally biased region" description="Polar residues" evidence="1">
    <location>
        <begin position="976"/>
        <end position="986"/>
    </location>
</feature>
<feature type="compositionally biased region" description="Low complexity" evidence="1">
    <location>
        <begin position="150"/>
        <end position="187"/>
    </location>
</feature>
<feature type="compositionally biased region" description="Basic and acidic residues" evidence="1">
    <location>
        <begin position="800"/>
        <end position="816"/>
    </location>
</feature>
<gene>
    <name evidence="2" type="ORF">OC846_004843</name>
</gene>
<comment type="caution">
    <text evidence="2">The sequence shown here is derived from an EMBL/GenBank/DDBJ whole genome shotgun (WGS) entry which is preliminary data.</text>
</comment>
<sequence>MSLSADKSYILQPYSRHEAVLKTGPKRGGSRLPALVHVRLRQETIQAAEQAGSLSIDLDNFHGAALLLDKTRHELAHSEEAPFTSIYVSTRDHDSSLHHVGAVKDRFSERPADISAVGQRLKERREEEAARRAEHRTVLLDAPAHIKGIPTFPSTLPRSSSLSSLNRTSRQGSEAPSGLSGRGSPSLNRAQSRPNLISAESIRRDSPTPSATTSNALPNKEALAGPSSAAASTYAGLQLVNASPYSSPRFSLRTRLVQFLAMGPKPRRQIVAALAAPETQVLALLSKVADRPAELQPDVSTASSPALGGGQALPGSPQMGGSARFAGPVNRRVTGAAVPARPHGHLSPSTVYLLKDSVYLDEVNIDSWTAYSVPERRMVSKHAHEAFKRMGVTSENDPDGWSKLYPDGWPTEAELRRESEREELDRDPNFAMVEGEVLSEIDSDELERDYGIPHQRSATSGHARHHSGASSRGKRRRDHGSGSERGSYESSSDLSDVPDTLPPLSDAAQKSKGHTPPPLSSHSSSSSLGLSHGALGTVKGLSAPSSTTTLNSSSSAGEKPPPKKRGPSTLERIARAARGKGPSAAEREKQIQRARQRAAAAEASSAKRAAEKSDKSSQREGGKTVSKAKGSTSTASNRERSGSHSQQQSLPSMDFSKLHEIGRLRQQGVSGAGSQDLRRTNSLNHLSSKERATSSVSPPKSSHLSNGISSSSQREHSRSNVKEEPADASPRVGATKKFKKKPQRRDIEFTDSSDDEGGKVLRSKGALPQSTSAKRNAALSRSAHGSSKERDSPAPRWQTHRPEDEHVESSGDERMTSRSKSVGASLRHSTKDRDRSSREGSMSSRLHDSRSTVRRTGDDTLDTASVRLRSDTIPTSLPGSMTRPHRSVGTGMSSSAEPWLELRSVGDWHRLAERFLRVYGTYRADRDTIERERQRLLKEMEAAERETEFNARQEELEKRRQEGAAAAAAAAEATASQNSKGPSENAANAAKEEMSEDSLEEGEMTSDHDDAKMPPSAHAAVASNSTGPGHDADNATSERAAISGQASGNSPGDPTLSEDGVGVSWRADRSAADMDLDNDSPERGRSRPWFARSTQNGLAGRPGTSSTRLGTSGPMPLAELESLVTRCKARQGELYRMKKALVLFKKRIESQEGRASESEGEVEGGDEGGEQVAAPAPAVMGLGLDTSAGRGVDRDGDVSMA</sequence>
<feature type="compositionally biased region" description="Basic and acidic residues" evidence="1">
    <location>
        <begin position="1191"/>
        <end position="1201"/>
    </location>
</feature>
<feature type="region of interest" description="Disordered" evidence="1">
    <location>
        <begin position="114"/>
        <end position="134"/>
    </location>
</feature>
<feature type="compositionally biased region" description="Polar residues" evidence="1">
    <location>
        <begin position="207"/>
        <end position="217"/>
    </location>
</feature>
<feature type="compositionally biased region" description="Acidic residues" evidence="1">
    <location>
        <begin position="1158"/>
        <end position="1169"/>
    </location>
</feature>
<feature type="compositionally biased region" description="Basic residues" evidence="1">
    <location>
        <begin position="734"/>
        <end position="743"/>
    </location>
</feature>
<evidence type="ECO:0000313" key="2">
    <source>
        <dbReference type="EMBL" id="KAK0547481.1"/>
    </source>
</evidence>
<evidence type="ECO:0000256" key="1">
    <source>
        <dbReference type="SAM" id="MobiDB-lite"/>
    </source>
</evidence>
<reference evidence="2" key="1">
    <citation type="journal article" date="2023" name="PhytoFront">
        <title>Draft Genome Resources of Seven Strains of Tilletia horrida, Causal Agent of Kernel Smut of Rice.</title>
        <authorList>
            <person name="Khanal S."/>
            <person name="Antony Babu S."/>
            <person name="Zhou X.G."/>
        </authorList>
    </citation>
    <scope>NUCLEOTIDE SEQUENCE</scope>
    <source>
        <strain evidence="2">TX6</strain>
    </source>
</reference>
<feature type="compositionally biased region" description="Acidic residues" evidence="1">
    <location>
        <begin position="437"/>
        <end position="447"/>
    </location>
</feature>
<feature type="region of interest" description="Disordered" evidence="1">
    <location>
        <begin position="943"/>
        <end position="1115"/>
    </location>
</feature>
<feature type="compositionally biased region" description="Basic and acidic residues" evidence="1">
    <location>
        <begin position="1147"/>
        <end position="1157"/>
    </location>
</feature>
<feature type="compositionally biased region" description="Low complexity" evidence="1">
    <location>
        <begin position="964"/>
        <end position="975"/>
    </location>
</feature>
<feature type="compositionally biased region" description="Basic and acidic residues" evidence="1">
    <location>
        <begin position="120"/>
        <end position="134"/>
    </location>
</feature>
<feature type="region of interest" description="Disordered" evidence="1">
    <location>
        <begin position="413"/>
        <end position="894"/>
    </location>
</feature>
<feature type="compositionally biased region" description="Acidic residues" evidence="1">
    <location>
        <begin position="994"/>
        <end position="1004"/>
    </location>
</feature>
<evidence type="ECO:0000313" key="3">
    <source>
        <dbReference type="Proteomes" id="UP001176517"/>
    </source>
</evidence>
<proteinExistence type="predicted"/>
<feature type="compositionally biased region" description="Basic and acidic residues" evidence="1">
    <location>
        <begin position="829"/>
        <end position="838"/>
    </location>
</feature>
<organism evidence="2 3">
    <name type="scientific">Tilletia horrida</name>
    <dbReference type="NCBI Taxonomy" id="155126"/>
    <lineage>
        <taxon>Eukaryota</taxon>
        <taxon>Fungi</taxon>
        <taxon>Dikarya</taxon>
        <taxon>Basidiomycota</taxon>
        <taxon>Ustilaginomycotina</taxon>
        <taxon>Exobasidiomycetes</taxon>
        <taxon>Tilletiales</taxon>
        <taxon>Tilletiaceae</taxon>
        <taxon>Tilletia</taxon>
    </lineage>
</organism>